<evidence type="ECO:0000256" key="5">
    <source>
        <dbReference type="HAMAP-Rule" id="MF_00902"/>
    </source>
</evidence>
<dbReference type="PANTHER" id="PTHR30371">
    <property type="entry name" value="SEC-INDEPENDENT PROTEIN TRANSLOCASE PROTEIN TATC"/>
    <property type="match status" value="1"/>
</dbReference>
<comment type="function">
    <text evidence="5">Part of the twin-arginine translocation (Tat) system that transports large folded proteins containing a characteristic twin-arginine motif in their signal peptide across membranes.</text>
</comment>
<dbReference type="GO" id="GO:0043953">
    <property type="term" value="P:protein transport by the Tat complex"/>
    <property type="evidence" value="ECO:0007669"/>
    <property type="project" value="UniProtKB-UniRule"/>
</dbReference>
<dbReference type="Proteomes" id="UP000768163">
    <property type="component" value="Unassembled WGS sequence"/>
</dbReference>
<dbReference type="EMBL" id="JAACQH010000043">
    <property type="protein sequence ID" value="NCS91239.1"/>
    <property type="molecule type" value="Genomic_DNA"/>
</dbReference>
<organism evidence="7 8">
    <name type="scientific">Candidatus Altarchaeum hamiconexum</name>
    <dbReference type="NCBI Taxonomy" id="1803513"/>
    <lineage>
        <taxon>Archaea</taxon>
        <taxon>Candidatus Altarchaeota</taxon>
        <taxon>Candidatus Altiarchaeia</taxon>
        <taxon>Candidatus Altarchaeales</taxon>
        <taxon>Candidatus Altarchaeaceae</taxon>
        <taxon>Candidatus Altarchaeum</taxon>
    </lineage>
</organism>
<evidence type="ECO:0000256" key="2">
    <source>
        <dbReference type="ARBA" id="ARBA00022692"/>
    </source>
</evidence>
<feature type="transmembrane region" description="Helical" evidence="5">
    <location>
        <begin position="106"/>
        <end position="125"/>
    </location>
</feature>
<comment type="subcellular location">
    <subcellularLocation>
        <location evidence="5">Cell membrane</location>
        <topology evidence="5">Multi-pass membrane protein</topology>
    </subcellularLocation>
    <subcellularLocation>
        <location evidence="1">Membrane</location>
        <topology evidence="1">Multi-pass membrane protein</topology>
    </subcellularLocation>
</comment>
<dbReference type="PRINTS" id="PR01840">
    <property type="entry name" value="TATCFAMILY"/>
</dbReference>
<evidence type="ECO:0000256" key="4">
    <source>
        <dbReference type="ARBA" id="ARBA00023136"/>
    </source>
</evidence>
<keyword evidence="5" id="KW-0813">Transport</keyword>
<feature type="transmembrane region" description="Helical" evidence="5">
    <location>
        <begin position="27"/>
        <end position="50"/>
    </location>
</feature>
<dbReference type="GO" id="GO:0065002">
    <property type="term" value="P:intracellular protein transmembrane transport"/>
    <property type="evidence" value="ECO:0007669"/>
    <property type="project" value="TreeGrafter"/>
</dbReference>
<feature type="transmembrane region" description="Helical" evidence="5">
    <location>
        <begin position="254"/>
        <end position="271"/>
    </location>
</feature>
<reference evidence="7" key="1">
    <citation type="submission" date="2019-11" db="EMBL/GenBank/DDBJ databases">
        <title>Lipid analysis of CO2-rich subsurface aquifers suggests an autotrophy-based deep biosphere with lysolipids enriched in CPR bacteria.</title>
        <authorList>
            <person name="Probst A.J."/>
            <person name="Elling F.J."/>
            <person name="Castelle C.J."/>
            <person name="Zhu Q."/>
            <person name="Elvert M."/>
            <person name="Birarda G."/>
            <person name="Holman H.-Y."/>
            <person name="Lane K.R."/>
            <person name="Ladd B."/>
            <person name="Ryan M.C."/>
            <person name="Woyke T."/>
            <person name="Hinrichs K.-U."/>
            <person name="Banfield J.F."/>
        </authorList>
    </citation>
    <scope>NUCLEOTIDE SEQUENCE</scope>
    <source>
        <strain evidence="6">CG_2015-01_33_1645</strain>
        <strain evidence="7">CG_2015-04_33_537</strain>
    </source>
</reference>
<proteinExistence type="inferred from homology"/>
<sequence length="276" mass="31440">MAENVEDVEKKEPTLSHLQELLHRLKIILISIVIVSVFVMLIPSSFFPFFDETDLNLTQNAAFSDNNYSGYLYNTFTSSLLKKIEKDILPEGVSLIAGSWTSLVEVYFLLSITIAIVLCFPLIIYEIYEFLKPALYRKERKFFIKFFISSIGLFIFGIVIAYYAILPITFKILMFFVGMLGVLPLISIDNFVFIVMAMLLGTGFVFVSPVFLFFLIKAKILNPDTIASRRKYIYAGLLIVIMVLTPDPTLASDIILFVPLVVLFEIALYLGKRWAN</sequence>
<feature type="transmembrane region" description="Helical" evidence="5">
    <location>
        <begin position="191"/>
        <end position="216"/>
    </location>
</feature>
<keyword evidence="2 5" id="KW-0812">Transmembrane</keyword>
<dbReference type="GO" id="GO:0009977">
    <property type="term" value="F:proton motive force dependent protein transmembrane transporter activity"/>
    <property type="evidence" value="ECO:0007669"/>
    <property type="project" value="TreeGrafter"/>
</dbReference>
<evidence type="ECO:0000256" key="1">
    <source>
        <dbReference type="ARBA" id="ARBA00004141"/>
    </source>
</evidence>
<dbReference type="Proteomes" id="UP000738826">
    <property type="component" value="Unassembled WGS sequence"/>
</dbReference>
<keyword evidence="5" id="KW-0653">Protein transport</keyword>
<feature type="transmembrane region" description="Helical" evidence="5">
    <location>
        <begin position="146"/>
        <end position="179"/>
    </location>
</feature>
<keyword evidence="5" id="KW-0811">Translocation</keyword>
<dbReference type="InterPro" id="IPR002033">
    <property type="entry name" value="TatC"/>
</dbReference>
<evidence type="ECO:0000256" key="3">
    <source>
        <dbReference type="ARBA" id="ARBA00022989"/>
    </source>
</evidence>
<evidence type="ECO:0000313" key="6">
    <source>
        <dbReference type="EMBL" id="NCN64656.1"/>
    </source>
</evidence>
<comment type="caution">
    <text evidence="7">The sequence shown here is derived from an EMBL/GenBank/DDBJ whole genome shotgun (WGS) entry which is preliminary data.</text>
</comment>
<gene>
    <name evidence="5" type="primary">tatC</name>
    <name evidence="7" type="ORF">GW779_02290</name>
    <name evidence="6" type="ORF">GW910_01060</name>
</gene>
<feature type="transmembrane region" description="Helical" evidence="5">
    <location>
        <begin position="232"/>
        <end position="248"/>
    </location>
</feature>
<comment type="similarity">
    <text evidence="5">Belongs to the TatC family.</text>
</comment>
<keyword evidence="5" id="KW-1003">Cell membrane</keyword>
<evidence type="ECO:0000313" key="7">
    <source>
        <dbReference type="EMBL" id="NCS91239.1"/>
    </source>
</evidence>
<protein>
    <recommendedName>
        <fullName evidence="5">Sec-independent protein translocase protein TatC</fullName>
    </recommendedName>
</protein>
<accession>A0A8J7YV07</accession>
<evidence type="ECO:0000313" key="8">
    <source>
        <dbReference type="Proteomes" id="UP000738826"/>
    </source>
</evidence>
<dbReference type="HAMAP" id="MF_00902">
    <property type="entry name" value="TatC"/>
    <property type="match status" value="1"/>
</dbReference>
<dbReference type="EMBL" id="JAACVF010000025">
    <property type="protein sequence ID" value="NCN64656.1"/>
    <property type="molecule type" value="Genomic_DNA"/>
</dbReference>
<dbReference type="GO" id="GO:0033281">
    <property type="term" value="C:TAT protein transport complex"/>
    <property type="evidence" value="ECO:0007669"/>
    <property type="project" value="UniProtKB-UniRule"/>
</dbReference>
<keyword evidence="3 5" id="KW-1133">Transmembrane helix</keyword>
<dbReference type="AlphaFoldDB" id="A0A8J7YV07"/>
<name>A0A8J7YV07_9ARCH</name>
<comment type="subunit">
    <text evidence="5">Forms a complex with TatA.</text>
</comment>
<keyword evidence="4 5" id="KW-0472">Membrane</keyword>
<dbReference type="Pfam" id="PF00902">
    <property type="entry name" value="TatC"/>
    <property type="match status" value="1"/>
</dbReference>
<dbReference type="PANTHER" id="PTHR30371:SF0">
    <property type="entry name" value="SEC-INDEPENDENT PROTEIN TRANSLOCASE PROTEIN TATC, CHLOROPLASTIC-RELATED"/>
    <property type="match status" value="1"/>
</dbReference>